<evidence type="ECO:0000256" key="2">
    <source>
        <dbReference type="ARBA" id="ARBA00022723"/>
    </source>
</evidence>
<evidence type="ECO:0000256" key="4">
    <source>
        <dbReference type="ARBA" id="ARBA00022842"/>
    </source>
</evidence>
<keyword evidence="4" id="KW-0460">Magnesium</keyword>
<dbReference type="RefSeq" id="WP_166339643.1">
    <property type="nucleotide sequence ID" value="NZ_CP072829.1"/>
</dbReference>
<dbReference type="Proteomes" id="UP000636394">
    <property type="component" value="Unassembled WGS sequence"/>
</dbReference>
<dbReference type="GO" id="GO:0004518">
    <property type="term" value="F:nuclease activity"/>
    <property type="evidence" value="ECO:0007669"/>
    <property type="project" value="UniProtKB-KW"/>
</dbReference>
<protein>
    <recommendedName>
        <fullName evidence="5">PIN domain-containing protein</fullName>
    </recommendedName>
</protein>
<feature type="domain" description="PIN" evidence="5">
    <location>
        <begin position="2"/>
        <end position="92"/>
    </location>
</feature>
<evidence type="ECO:0000313" key="9">
    <source>
        <dbReference type="Proteomes" id="UP000671910"/>
    </source>
</evidence>
<evidence type="ECO:0000313" key="8">
    <source>
        <dbReference type="Proteomes" id="UP000636394"/>
    </source>
</evidence>
<reference evidence="7" key="2">
    <citation type="submission" date="2021-04" db="EMBL/GenBank/DDBJ databases">
        <title>Novel species in family Eggerthellaceae.</title>
        <authorList>
            <person name="Zhang G."/>
        </authorList>
    </citation>
    <scope>NUCLEOTIDE SEQUENCE</scope>
    <source>
        <strain evidence="7">Zg-886</strain>
    </source>
</reference>
<evidence type="ECO:0000256" key="1">
    <source>
        <dbReference type="ARBA" id="ARBA00022722"/>
    </source>
</evidence>
<dbReference type="InterPro" id="IPR002716">
    <property type="entry name" value="PIN_dom"/>
</dbReference>
<dbReference type="EMBL" id="WPCR01000007">
    <property type="protein sequence ID" value="NHM14422.1"/>
    <property type="molecule type" value="Genomic_DNA"/>
</dbReference>
<dbReference type="KEGG" id="ebz:J7S26_03015"/>
<name>A0A9E6MRH1_9ACTN</name>
<dbReference type="Pfam" id="PF13470">
    <property type="entry name" value="PIN_3"/>
    <property type="match status" value="1"/>
</dbReference>
<keyword evidence="8" id="KW-1185">Reference proteome</keyword>
<evidence type="ECO:0000313" key="6">
    <source>
        <dbReference type="EMBL" id="NHM14422.1"/>
    </source>
</evidence>
<proteinExistence type="predicted"/>
<dbReference type="GO" id="GO:0016787">
    <property type="term" value="F:hydrolase activity"/>
    <property type="evidence" value="ECO:0007669"/>
    <property type="project" value="UniProtKB-KW"/>
</dbReference>
<dbReference type="EMBL" id="CP072829">
    <property type="protein sequence ID" value="QTU84896.1"/>
    <property type="molecule type" value="Genomic_DNA"/>
</dbReference>
<keyword evidence="2" id="KW-0479">Metal-binding</keyword>
<evidence type="ECO:0000313" key="7">
    <source>
        <dbReference type="EMBL" id="QTU84896.1"/>
    </source>
</evidence>
<dbReference type="Proteomes" id="UP000671910">
    <property type="component" value="Chromosome"/>
</dbReference>
<sequence length="129" mass="14469">MRKLCIAATFDDVQLWAAVQSYADAFYVLRKSAHERKVKDALLATLAFIRPCSTYAADLRPALESNWPDVEDYLVVHASKHVPAAFLITRDADMARRSPIKALTACEFLAYLESEKGLVYDEVPLPGKH</sequence>
<gene>
    <name evidence="6" type="ORF">GMI68_06535</name>
    <name evidence="7" type="ORF">J7S26_03015</name>
</gene>
<organism evidence="7 9">
    <name type="scientific">Xiamenia xianingshaonis</name>
    <dbReference type="NCBI Taxonomy" id="2682776"/>
    <lineage>
        <taxon>Bacteria</taxon>
        <taxon>Bacillati</taxon>
        <taxon>Actinomycetota</taxon>
        <taxon>Coriobacteriia</taxon>
        <taxon>Eggerthellales</taxon>
        <taxon>Eggerthellaceae</taxon>
        <taxon>Xiamenia</taxon>
    </lineage>
</organism>
<keyword evidence="3" id="KW-0378">Hydrolase</keyword>
<dbReference type="GO" id="GO:0046872">
    <property type="term" value="F:metal ion binding"/>
    <property type="evidence" value="ECO:0007669"/>
    <property type="project" value="UniProtKB-KW"/>
</dbReference>
<dbReference type="AlphaFoldDB" id="A0A9E6MRH1"/>
<keyword evidence="1" id="KW-0540">Nuclease</keyword>
<reference evidence="6 8" key="1">
    <citation type="submission" date="2019-11" db="EMBL/GenBank/DDBJ databases">
        <title>Eggerthellaceae novel genus isolated from the rectal contents of marmort.</title>
        <authorList>
            <person name="Zhang G."/>
        </authorList>
    </citation>
    <scope>NUCLEOTIDE SEQUENCE [LARGE SCALE GENOMIC DNA]</scope>
    <source>
        <strain evidence="6">Zg-886</strain>
        <strain evidence="8">zg-886</strain>
    </source>
</reference>
<accession>A0A9E6MRH1</accession>
<evidence type="ECO:0000256" key="3">
    <source>
        <dbReference type="ARBA" id="ARBA00022801"/>
    </source>
</evidence>
<evidence type="ECO:0000259" key="5">
    <source>
        <dbReference type="Pfam" id="PF13470"/>
    </source>
</evidence>